<evidence type="ECO:0000256" key="14">
    <source>
        <dbReference type="ARBA" id="ARBA00022989"/>
    </source>
</evidence>
<feature type="transmembrane region" description="Helical" evidence="19">
    <location>
        <begin position="107"/>
        <end position="126"/>
    </location>
</feature>
<dbReference type="NCBIfam" id="TIGR01524">
    <property type="entry name" value="ATPase-IIIB_Mg"/>
    <property type="match status" value="1"/>
</dbReference>
<dbReference type="Pfam" id="PF00690">
    <property type="entry name" value="Cation_ATPase_N"/>
    <property type="match status" value="1"/>
</dbReference>
<sequence length="881" mass="96476">MKLVSQLKKRQQQERQRHDAEVRLRQAALLPEEKLLEKWSTQTTGLTATESQTRLAKQGPNEITTADHESSWHRLLTAVFAPFNSILLVIAALTYFTDVLATTQPDYVTVIIILVLVALSSTLSFVQQQKATQAVEQLTQKISNQADVYRDGKVVTLPTEQLVAGDVLRLAAGDLIPADLRFLTTQDTFIAQAALTGESEPVEKIAGNVDQTEDVLPDLPNIGLMGANMVSGSATAVVLLTGNETYFGAMAESMSGDRSKTSFENGVESVSRLLIRLMLVMVPVVFVINGVTKGDWLSSLLFAISVAVGLTPEMLPVIMTSTLAKGALSLSKHQTVVRTLGAIQTFGEMDVLCTDKTGTLTEDTVALEKYLDIQGKTDQRVLRYAFLNSAFQTGLKNLIDLAIINHATELDVSAIQAEYQRIDEIPFDFSRRRMSVVLQDNNGRRQLVTKGAVEEMLEISTKLEVAGKVVPLNAETKQIALQTYEKYSAQGLRILGVARKNDVPDIHHFSVADEQDMVLLGFVGFLDPPKDTAQAAIQALKKHGVRTVVLTGDSDGVASTVGGKVGLANEQVLTGPQLDQMDDQQLTQAVTDCTIFAKLSPTQKVRVVETFQAQGHTTGFLGDGINDAPALRQADVGISVDTAVDIAKETADIVLLKKDLLVLEKGVVEGRKIFGNIIKYLKMATSGNFGNVISVIIASLCLPFIPLLPVQLLTQNLLCDFAQLGLPFDDVDETYLQQPRRWETRSIKSFMWFLGPVSSIFDLLCFAVMWWVMGANSVEKAALFQCGWFVFGTVSQVLIIYMIRTSQVPFIQSRPAAPLMASSLGIMLLAVVVGFSGLAQGIDMQKLPLNFWPWLAALLAGYCLAVSFCKRVYIKRYGEWF</sequence>
<keyword evidence="12" id="KW-0460">Magnesium</keyword>
<evidence type="ECO:0000313" key="21">
    <source>
        <dbReference type="EMBL" id="GKS81182.1"/>
    </source>
</evidence>
<dbReference type="EC" id="7.2.2.14" evidence="4"/>
<proteinExistence type="inferred from homology"/>
<feature type="transmembrane region" description="Helical" evidence="19">
    <location>
        <begin position="75"/>
        <end position="95"/>
    </location>
</feature>
<dbReference type="RefSeq" id="WP_244054945.1">
    <property type="nucleotide sequence ID" value="NZ_BQXH01000006.1"/>
</dbReference>
<dbReference type="InterPro" id="IPR044492">
    <property type="entry name" value="P_typ_ATPase_HD_dom"/>
</dbReference>
<dbReference type="Pfam" id="PF00689">
    <property type="entry name" value="Cation_ATPase_C"/>
    <property type="match status" value="1"/>
</dbReference>
<comment type="function">
    <text evidence="1">Mediates magnesium influx to the cytosol.</text>
</comment>
<dbReference type="PANTHER" id="PTHR42861">
    <property type="entry name" value="CALCIUM-TRANSPORTING ATPASE"/>
    <property type="match status" value="1"/>
</dbReference>
<dbReference type="InterPro" id="IPR001757">
    <property type="entry name" value="P_typ_ATPase"/>
</dbReference>
<dbReference type="InterPro" id="IPR023298">
    <property type="entry name" value="ATPase_P-typ_TM_dom_sf"/>
</dbReference>
<comment type="similarity">
    <text evidence="3">Belongs to the cation transport ATPase (P-type) (TC 3.A.3) family. Type IIIB subfamily.</text>
</comment>
<evidence type="ECO:0000256" key="4">
    <source>
        <dbReference type="ARBA" id="ARBA00012786"/>
    </source>
</evidence>
<dbReference type="NCBIfam" id="TIGR01494">
    <property type="entry name" value="ATPase_P-type"/>
    <property type="match status" value="2"/>
</dbReference>
<keyword evidence="7" id="KW-0997">Cell inner membrane</keyword>
<dbReference type="NCBIfam" id="NF011702">
    <property type="entry name" value="PRK15122.1"/>
    <property type="match status" value="1"/>
</dbReference>
<gene>
    <name evidence="21" type="primary">mgtA</name>
    <name evidence="21" type="ORF">LPAF129_08680</name>
</gene>
<dbReference type="PRINTS" id="PR01836">
    <property type="entry name" value="MGATPASE"/>
</dbReference>
<comment type="subcellular location">
    <subcellularLocation>
        <location evidence="2">Cell inner membrane</location>
        <topology evidence="2">Multi-pass membrane protein</topology>
    </subcellularLocation>
</comment>
<evidence type="ECO:0000256" key="12">
    <source>
        <dbReference type="ARBA" id="ARBA00022842"/>
    </source>
</evidence>
<evidence type="ECO:0000256" key="16">
    <source>
        <dbReference type="ARBA" id="ARBA00029806"/>
    </source>
</evidence>
<keyword evidence="9 19" id="KW-0812">Transmembrane</keyword>
<feature type="transmembrane region" description="Helical" evidence="19">
    <location>
        <begin position="815"/>
        <end position="839"/>
    </location>
</feature>
<dbReference type="SFLD" id="SFLDS00003">
    <property type="entry name" value="Haloacid_Dehalogenase"/>
    <property type="match status" value="1"/>
</dbReference>
<keyword evidence="13" id="KW-1278">Translocase</keyword>
<evidence type="ECO:0000256" key="15">
    <source>
        <dbReference type="ARBA" id="ARBA00023136"/>
    </source>
</evidence>
<keyword evidence="8" id="KW-0597">Phosphoprotein</keyword>
<dbReference type="SFLD" id="SFLDF00027">
    <property type="entry name" value="p-type_atpase"/>
    <property type="match status" value="1"/>
</dbReference>
<dbReference type="PROSITE" id="PS00154">
    <property type="entry name" value="ATPASE_E1_E2"/>
    <property type="match status" value="1"/>
</dbReference>
<keyword evidence="10" id="KW-0547">Nucleotide-binding</keyword>
<keyword evidence="15 19" id="KW-0472">Membrane</keyword>
<evidence type="ECO:0000256" key="5">
    <source>
        <dbReference type="ARBA" id="ARBA00013555"/>
    </source>
</evidence>
<keyword evidence="6" id="KW-1003">Cell membrane</keyword>
<dbReference type="SFLD" id="SFLDG00002">
    <property type="entry name" value="C1.7:_P-type_atpase_like"/>
    <property type="match status" value="1"/>
</dbReference>
<reference evidence="21" key="1">
    <citation type="journal article" date="2022" name="Int. J. Syst. Evol. Microbiol.">
        <title>A novel species of lactic acid bacteria, Ligilactobacillus pabuli sp. nov., isolated from alfalfa silage.</title>
        <authorList>
            <person name="Tohno M."/>
            <person name="Tanizawa Y."/>
            <person name="Sawada H."/>
            <person name="Sakamoto M."/>
            <person name="Ohkuma M."/>
            <person name="Kobayashi H."/>
        </authorList>
    </citation>
    <scope>NUCLEOTIDE SEQUENCE</scope>
    <source>
        <strain evidence="21">AF129</strain>
    </source>
</reference>
<keyword evidence="11" id="KW-0067">ATP-binding</keyword>
<dbReference type="Gene3D" id="2.70.150.10">
    <property type="entry name" value="Calcium-transporting ATPase, cytoplasmic transduction domain A"/>
    <property type="match status" value="1"/>
</dbReference>
<evidence type="ECO:0000256" key="13">
    <source>
        <dbReference type="ARBA" id="ARBA00022967"/>
    </source>
</evidence>
<feature type="transmembrane region" description="Helical" evidence="19">
    <location>
        <begin position="851"/>
        <end position="869"/>
    </location>
</feature>
<dbReference type="InterPro" id="IPR008250">
    <property type="entry name" value="ATPase_P-typ_transduc_dom_A_sf"/>
</dbReference>
<comment type="catalytic activity">
    <reaction evidence="17">
        <text>Mg(2+)(out) + ATP + H2O = Mg(2+)(in) + ADP + phosphate + H(+)</text>
        <dbReference type="Rhea" id="RHEA:10260"/>
        <dbReference type="ChEBI" id="CHEBI:15377"/>
        <dbReference type="ChEBI" id="CHEBI:15378"/>
        <dbReference type="ChEBI" id="CHEBI:18420"/>
        <dbReference type="ChEBI" id="CHEBI:30616"/>
        <dbReference type="ChEBI" id="CHEBI:43474"/>
        <dbReference type="ChEBI" id="CHEBI:456216"/>
        <dbReference type="EC" id="7.2.2.14"/>
    </reaction>
</comment>
<dbReference type="SUPFAM" id="SSF81660">
    <property type="entry name" value="Metal cation-transporting ATPase, ATP-binding domain N"/>
    <property type="match status" value="1"/>
</dbReference>
<evidence type="ECO:0000256" key="6">
    <source>
        <dbReference type="ARBA" id="ARBA00022475"/>
    </source>
</evidence>
<dbReference type="Gene3D" id="1.20.1110.10">
    <property type="entry name" value="Calcium-transporting ATPase, transmembrane domain"/>
    <property type="match status" value="1"/>
</dbReference>
<comment type="caution">
    <text evidence="21">The sequence shown here is derived from an EMBL/GenBank/DDBJ whole genome shotgun (WGS) entry which is preliminary data.</text>
</comment>
<feature type="transmembrane region" description="Helical" evidence="19">
    <location>
        <begin position="273"/>
        <end position="291"/>
    </location>
</feature>
<evidence type="ECO:0000259" key="20">
    <source>
        <dbReference type="SMART" id="SM00831"/>
    </source>
</evidence>
<dbReference type="InterPro" id="IPR004014">
    <property type="entry name" value="ATPase_P-typ_cation-transptr_N"/>
</dbReference>
<feature type="transmembrane region" description="Helical" evidence="19">
    <location>
        <begin position="782"/>
        <end position="803"/>
    </location>
</feature>
<evidence type="ECO:0000313" key="22">
    <source>
        <dbReference type="Proteomes" id="UP001055149"/>
    </source>
</evidence>
<dbReference type="CDD" id="cd02077">
    <property type="entry name" value="P-type_ATPase_Mg"/>
    <property type="match status" value="1"/>
</dbReference>
<feature type="region of interest" description="Disordered" evidence="18">
    <location>
        <begin position="43"/>
        <end position="63"/>
    </location>
</feature>
<evidence type="ECO:0000256" key="9">
    <source>
        <dbReference type="ARBA" id="ARBA00022692"/>
    </source>
</evidence>
<dbReference type="InterPro" id="IPR006415">
    <property type="entry name" value="P-type_ATPase_IIIB"/>
</dbReference>
<name>A0ABQ5JIS5_9LACO</name>
<feature type="domain" description="Cation-transporting P-type ATPase N-terminal" evidence="20">
    <location>
        <begin position="26"/>
        <end position="99"/>
    </location>
</feature>
<organism evidence="21 22">
    <name type="scientific">Ligilactobacillus pabuli</name>
    <dbReference type="NCBI Taxonomy" id="2886039"/>
    <lineage>
        <taxon>Bacteria</taxon>
        <taxon>Bacillati</taxon>
        <taxon>Bacillota</taxon>
        <taxon>Bacilli</taxon>
        <taxon>Lactobacillales</taxon>
        <taxon>Lactobacillaceae</taxon>
        <taxon>Ligilactobacillus</taxon>
    </lineage>
</organism>
<dbReference type="EMBL" id="BQXH01000006">
    <property type="protein sequence ID" value="GKS81182.1"/>
    <property type="molecule type" value="Genomic_DNA"/>
</dbReference>
<feature type="transmembrane region" description="Helical" evidence="19">
    <location>
        <begin position="750"/>
        <end position="770"/>
    </location>
</feature>
<protein>
    <recommendedName>
        <fullName evidence="5">Magnesium-transporting ATPase, P-type 1</fullName>
        <ecNumber evidence="4">7.2.2.14</ecNumber>
    </recommendedName>
    <alternativeName>
        <fullName evidence="16">Mg(2+) transport ATPase, P-type 1</fullName>
    </alternativeName>
</protein>
<evidence type="ECO:0000256" key="2">
    <source>
        <dbReference type="ARBA" id="ARBA00004429"/>
    </source>
</evidence>
<evidence type="ECO:0000256" key="7">
    <source>
        <dbReference type="ARBA" id="ARBA00022519"/>
    </source>
</evidence>
<keyword evidence="14 19" id="KW-1133">Transmembrane helix</keyword>
<evidence type="ECO:0000256" key="1">
    <source>
        <dbReference type="ARBA" id="ARBA00003954"/>
    </source>
</evidence>
<dbReference type="SMART" id="SM00831">
    <property type="entry name" value="Cation_ATPase_N"/>
    <property type="match status" value="1"/>
</dbReference>
<feature type="compositionally biased region" description="Polar residues" evidence="18">
    <location>
        <begin position="43"/>
        <end position="55"/>
    </location>
</feature>
<dbReference type="InterPro" id="IPR023299">
    <property type="entry name" value="ATPase_P-typ_cyto_dom_N"/>
</dbReference>
<dbReference type="SUPFAM" id="SSF81665">
    <property type="entry name" value="Calcium ATPase, transmembrane domain M"/>
    <property type="match status" value="1"/>
</dbReference>
<dbReference type="SUPFAM" id="SSF56784">
    <property type="entry name" value="HAD-like"/>
    <property type="match status" value="1"/>
</dbReference>
<evidence type="ECO:0000256" key="17">
    <source>
        <dbReference type="ARBA" id="ARBA00047295"/>
    </source>
</evidence>
<dbReference type="SUPFAM" id="SSF81653">
    <property type="entry name" value="Calcium ATPase, transduction domain A"/>
    <property type="match status" value="1"/>
</dbReference>
<keyword evidence="22" id="KW-1185">Reference proteome</keyword>
<dbReference type="InterPro" id="IPR006068">
    <property type="entry name" value="ATPase_P-typ_cation-transptr_C"/>
</dbReference>
<evidence type="ECO:0000256" key="3">
    <source>
        <dbReference type="ARBA" id="ARBA00008746"/>
    </source>
</evidence>
<dbReference type="Pfam" id="PF00122">
    <property type="entry name" value="E1-E2_ATPase"/>
    <property type="match status" value="1"/>
</dbReference>
<evidence type="ECO:0000256" key="11">
    <source>
        <dbReference type="ARBA" id="ARBA00022840"/>
    </source>
</evidence>
<dbReference type="InterPro" id="IPR036412">
    <property type="entry name" value="HAD-like_sf"/>
</dbReference>
<dbReference type="Gene3D" id="3.40.50.1000">
    <property type="entry name" value="HAD superfamily/HAD-like"/>
    <property type="match status" value="1"/>
</dbReference>
<evidence type="ECO:0000256" key="19">
    <source>
        <dbReference type="SAM" id="Phobius"/>
    </source>
</evidence>
<dbReference type="Gene3D" id="3.40.1110.10">
    <property type="entry name" value="Calcium-transporting ATPase, cytoplasmic domain N"/>
    <property type="match status" value="1"/>
</dbReference>
<dbReference type="InterPro" id="IPR018303">
    <property type="entry name" value="ATPase_P-typ_P_site"/>
</dbReference>
<dbReference type="Pfam" id="PF13246">
    <property type="entry name" value="Cation_ATPase"/>
    <property type="match status" value="1"/>
</dbReference>
<evidence type="ECO:0000256" key="8">
    <source>
        <dbReference type="ARBA" id="ARBA00022553"/>
    </source>
</evidence>
<evidence type="ECO:0000256" key="18">
    <source>
        <dbReference type="SAM" id="MobiDB-lite"/>
    </source>
</evidence>
<dbReference type="InterPro" id="IPR059000">
    <property type="entry name" value="ATPase_P-type_domA"/>
</dbReference>
<accession>A0ABQ5JIS5</accession>
<dbReference type="Proteomes" id="UP001055149">
    <property type="component" value="Unassembled WGS sequence"/>
</dbReference>
<dbReference type="InterPro" id="IPR023214">
    <property type="entry name" value="HAD_sf"/>
</dbReference>
<evidence type="ECO:0000256" key="10">
    <source>
        <dbReference type="ARBA" id="ARBA00022741"/>
    </source>
</evidence>